<comment type="subcellular location">
    <subcellularLocation>
        <location evidence="1">Membrane</location>
        <topology evidence="1">Multi-pass membrane protein</topology>
    </subcellularLocation>
</comment>
<comment type="similarity">
    <text evidence="2">Belongs to the TerC family.</text>
</comment>
<evidence type="ECO:0000256" key="6">
    <source>
        <dbReference type="SAM" id="Phobius"/>
    </source>
</evidence>
<feature type="transmembrane region" description="Helical" evidence="6">
    <location>
        <begin position="16"/>
        <end position="42"/>
    </location>
</feature>
<keyword evidence="8" id="KW-1185">Reference proteome</keyword>
<dbReference type="PANTHER" id="PTHR30238:SF4">
    <property type="entry name" value="SLL1022 PROTEIN"/>
    <property type="match status" value="1"/>
</dbReference>
<organism evidence="7 8">
    <name type="scientific">Luteolibacter luteus</name>
    <dbReference type="NCBI Taxonomy" id="2728835"/>
    <lineage>
        <taxon>Bacteria</taxon>
        <taxon>Pseudomonadati</taxon>
        <taxon>Verrucomicrobiota</taxon>
        <taxon>Verrucomicrobiia</taxon>
        <taxon>Verrucomicrobiales</taxon>
        <taxon>Verrucomicrobiaceae</taxon>
        <taxon>Luteolibacter</taxon>
    </lineage>
</organism>
<evidence type="ECO:0000256" key="5">
    <source>
        <dbReference type="ARBA" id="ARBA00023136"/>
    </source>
</evidence>
<evidence type="ECO:0000256" key="4">
    <source>
        <dbReference type="ARBA" id="ARBA00022989"/>
    </source>
</evidence>
<feature type="transmembrane region" description="Helical" evidence="6">
    <location>
        <begin position="150"/>
        <end position="171"/>
    </location>
</feature>
<gene>
    <name evidence="7" type="ORF">HHL09_19335</name>
</gene>
<dbReference type="RefSeq" id="WP_169456271.1">
    <property type="nucleotide sequence ID" value="NZ_CP051774.1"/>
</dbReference>
<feature type="transmembrane region" description="Helical" evidence="6">
    <location>
        <begin position="54"/>
        <end position="76"/>
    </location>
</feature>
<dbReference type="PANTHER" id="PTHR30238">
    <property type="entry name" value="MEMBRANE BOUND PREDICTED REDOX MODULATOR"/>
    <property type="match status" value="1"/>
</dbReference>
<reference evidence="7 8" key="1">
    <citation type="submission" date="2020-04" db="EMBL/GenBank/DDBJ databases">
        <title>Luteolibacter sp. G-1-1-1 isolated from soil.</title>
        <authorList>
            <person name="Dahal R.H."/>
        </authorList>
    </citation>
    <scope>NUCLEOTIDE SEQUENCE [LARGE SCALE GENOMIC DNA]</scope>
    <source>
        <strain evidence="7 8">G-1-1-1</strain>
    </source>
</reference>
<dbReference type="Pfam" id="PF03741">
    <property type="entry name" value="TerC"/>
    <property type="match status" value="1"/>
</dbReference>
<keyword evidence="5 6" id="KW-0472">Membrane</keyword>
<keyword evidence="3 6" id="KW-0812">Transmembrane</keyword>
<protein>
    <submittedName>
        <fullName evidence="7">TerC family protein</fullName>
    </submittedName>
</protein>
<name>A0A858RMA8_9BACT</name>
<dbReference type="AlphaFoldDB" id="A0A858RMA8"/>
<dbReference type="InterPro" id="IPR005496">
    <property type="entry name" value="Integral_membrane_TerC"/>
</dbReference>
<accession>A0A858RMA8</accession>
<keyword evidence="4 6" id="KW-1133">Transmembrane helix</keyword>
<sequence length="274" mass="29838">MIASILDFTWFADPNAWAALFTLTLLEIVLGIDNIVFISILVDRLPVEHRKRARLIGLGLAMVMRLLLLFTLKWIMGLVDPVFHIPIHPALHDAMYSDEVVKKLQAAGGALGISVKDLILLGGGFFLIWKSTKEIHHKLEGHEEEGHKAKAVATFGAVLVQIAMIDIIFSLDSVITAVGMAKNLSVMALAVVISVLVMMVSSGAISAYVSKHPSVKMLALSFLILIGTALMAEGLHFHIPKGYIYFAMAFSLGVEMLNLKLRSKGTVAQQIVGE</sequence>
<feature type="transmembrane region" description="Helical" evidence="6">
    <location>
        <begin position="183"/>
        <end position="205"/>
    </location>
</feature>
<evidence type="ECO:0000313" key="7">
    <source>
        <dbReference type="EMBL" id="QJE97845.1"/>
    </source>
</evidence>
<dbReference type="GO" id="GO:0016020">
    <property type="term" value="C:membrane"/>
    <property type="evidence" value="ECO:0007669"/>
    <property type="project" value="UniProtKB-SubCell"/>
</dbReference>
<evidence type="ECO:0000256" key="1">
    <source>
        <dbReference type="ARBA" id="ARBA00004141"/>
    </source>
</evidence>
<feature type="transmembrane region" description="Helical" evidence="6">
    <location>
        <begin position="106"/>
        <end position="129"/>
    </location>
</feature>
<feature type="transmembrane region" description="Helical" evidence="6">
    <location>
        <begin position="243"/>
        <end position="261"/>
    </location>
</feature>
<evidence type="ECO:0000313" key="8">
    <source>
        <dbReference type="Proteomes" id="UP000501812"/>
    </source>
</evidence>
<dbReference type="KEGG" id="luo:HHL09_19335"/>
<proteinExistence type="inferred from homology"/>
<feature type="transmembrane region" description="Helical" evidence="6">
    <location>
        <begin position="217"/>
        <end position="237"/>
    </location>
</feature>
<evidence type="ECO:0000256" key="3">
    <source>
        <dbReference type="ARBA" id="ARBA00022692"/>
    </source>
</evidence>
<evidence type="ECO:0000256" key="2">
    <source>
        <dbReference type="ARBA" id="ARBA00007511"/>
    </source>
</evidence>
<dbReference type="EMBL" id="CP051774">
    <property type="protein sequence ID" value="QJE97845.1"/>
    <property type="molecule type" value="Genomic_DNA"/>
</dbReference>
<dbReference type="Proteomes" id="UP000501812">
    <property type="component" value="Chromosome"/>
</dbReference>